<dbReference type="InterPro" id="IPR044791">
    <property type="entry name" value="Beta-glucanase/XTH"/>
</dbReference>
<accession>A0AAQ3JQ03</accession>
<reference evidence="4 5" key="1">
    <citation type="submission" date="2023-10" db="EMBL/GenBank/DDBJ databases">
        <title>Chromosome-scale genome assembly provides insights into flower coloration mechanisms of Canna indica.</title>
        <authorList>
            <person name="Li C."/>
        </authorList>
    </citation>
    <scope>NUCLEOTIDE SEQUENCE [LARGE SCALE GENOMIC DNA]</scope>
    <source>
        <tissue evidence="4">Flower</tissue>
    </source>
</reference>
<dbReference type="SUPFAM" id="SSF49899">
    <property type="entry name" value="Concanavalin A-like lectins/glucanases"/>
    <property type="match status" value="1"/>
</dbReference>
<dbReference type="PROSITE" id="PS01034">
    <property type="entry name" value="GH16_1"/>
    <property type="match status" value="1"/>
</dbReference>
<dbReference type="InterPro" id="IPR000757">
    <property type="entry name" value="Beta-glucanase-like"/>
</dbReference>
<keyword evidence="2" id="KW-0326">Glycosidase</keyword>
<evidence type="ECO:0000259" key="3">
    <source>
        <dbReference type="Pfam" id="PF00722"/>
    </source>
</evidence>
<sequence>MSSGENLCPGGGEALAMLTTRETSQLTAVLKEMKEGLDVVRSKVEALTKKLSSQGPAHDEIDFEFLGNLSGDPYTLHTNVFTHGKGNREMQFNLWFDPIKDFHNLLHSTSHQMIVTLAK</sequence>
<dbReference type="GO" id="GO:0004553">
    <property type="term" value="F:hydrolase activity, hydrolyzing O-glycosyl compounds"/>
    <property type="evidence" value="ECO:0007669"/>
    <property type="project" value="InterPro"/>
</dbReference>
<dbReference type="GO" id="GO:0005975">
    <property type="term" value="P:carbohydrate metabolic process"/>
    <property type="evidence" value="ECO:0007669"/>
    <property type="project" value="InterPro"/>
</dbReference>
<evidence type="ECO:0000256" key="2">
    <source>
        <dbReference type="ARBA" id="ARBA00023295"/>
    </source>
</evidence>
<dbReference type="Pfam" id="PF00722">
    <property type="entry name" value="Glyco_hydro_16"/>
    <property type="match status" value="1"/>
</dbReference>
<dbReference type="AlphaFoldDB" id="A0AAQ3JQ03"/>
<dbReference type="Proteomes" id="UP001327560">
    <property type="component" value="Chromosome 1"/>
</dbReference>
<evidence type="ECO:0000256" key="1">
    <source>
        <dbReference type="ARBA" id="ARBA00022801"/>
    </source>
</evidence>
<dbReference type="Gene3D" id="2.60.120.200">
    <property type="match status" value="1"/>
</dbReference>
<dbReference type="PANTHER" id="PTHR31062">
    <property type="entry name" value="XYLOGLUCAN ENDOTRANSGLUCOSYLASE/HYDROLASE PROTEIN 8-RELATED"/>
    <property type="match status" value="1"/>
</dbReference>
<proteinExistence type="predicted"/>
<dbReference type="InterPro" id="IPR013320">
    <property type="entry name" value="ConA-like_dom_sf"/>
</dbReference>
<dbReference type="InterPro" id="IPR008263">
    <property type="entry name" value="GH16_AS"/>
</dbReference>
<name>A0AAQ3JQ03_9LILI</name>
<evidence type="ECO:0000313" key="4">
    <source>
        <dbReference type="EMBL" id="WOK93029.1"/>
    </source>
</evidence>
<keyword evidence="5" id="KW-1185">Reference proteome</keyword>
<organism evidence="4 5">
    <name type="scientific">Canna indica</name>
    <name type="common">Indian-shot</name>
    <dbReference type="NCBI Taxonomy" id="4628"/>
    <lineage>
        <taxon>Eukaryota</taxon>
        <taxon>Viridiplantae</taxon>
        <taxon>Streptophyta</taxon>
        <taxon>Embryophyta</taxon>
        <taxon>Tracheophyta</taxon>
        <taxon>Spermatophyta</taxon>
        <taxon>Magnoliopsida</taxon>
        <taxon>Liliopsida</taxon>
        <taxon>Zingiberales</taxon>
        <taxon>Cannaceae</taxon>
        <taxon>Canna</taxon>
    </lineage>
</organism>
<feature type="domain" description="GH16" evidence="3">
    <location>
        <begin position="51"/>
        <end position="104"/>
    </location>
</feature>
<dbReference type="EMBL" id="CP136890">
    <property type="protein sequence ID" value="WOK93029.1"/>
    <property type="molecule type" value="Genomic_DNA"/>
</dbReference>
<keyword evidence="1" id="KW-0378">Hydrolase</keyword>
<evidence type="ECO:0000313" key="5">
    <source>
        <dbReference type="Proteomes" id="UP001327560"/>
    </source>
</evidence>
<gene>
    <name evidence="4" type="ORF">Cni_G01722</name>
</gene>
<protein>
    <submittedName>
        <fullName evidence="4">Xyloglucan endotransglucosylase/hydrolase protein 23</fullName>
    </submittedName>
</protein>